<dbReference type="AlphaFoldDB" id="A0A1M6FWP4"/>
<feature type="signal peptide" evidence="2">
    <location>
        <begin position="1"/>
        <end position="20"/>
    </location>
</feature>
<accession>A0A1M6FWP4</accession>
<protein>
    <recommendedName>
        <fullName evidence="5">DUF3298 domain-containing protein</fullName>
    </recommendedName>
</protein>
<feature type="compositionally biased region" description="Basic and acidic residues" evidence="1">
    <location>
        <begin position="32"/>
        <end position="44"/>
    </location>
</feature>
<name>A0A1M6FWP4_BUTFI</name>
<evidence type="ECO:0000256" key="1">
    <source>
        <dbReference type="SAM" id="MobiDB-lite"/>
    </source>
</evidence>
<organism evidence="3 4">
    <name type="scientific">Butyrivibrio fibrisolvens DSM 3071</name>
    <dbReference type="NCBI Taxonomy" id="1121131"/>
    <lineage>
        <taxon>Bacteria</taxon>
        <taxon>Bacillati</taxon>
        <taxon>Bacillota</taxon>
        <taxon>Clostridia</taxon>
        <taxon>Lachnospirales</taxon>
        <taxon>Lachnospiraceae</taxon>
        <taxon>Butyrivibrio</taxon>
    </lineage>
</organism>
<dbReference type="Proteomes" id="UP000184278">
    <property type="component" value="Unassembled WGS sequence"/>
</dbReference>
<dbReference type="EMBL" id="FQXK01000056">
    <property type="protein sequence ID" value="SHJ02094.1"/>
    <property type="molecule type" value="Genomic_DNA"/>
</dbReference>
<evidence type="ECO:0000313" key="3">
    <source>
        <dbReference type="EMBL" id="SHJ02094.1"/>
    </source>
</evidence>
<evidence type="ECO:0000313" key="4">
    <source>
        <dbReference type="Proteomes" id="UP000184278"/>
    </source>
</evidence>
<dbReference type="OrthoDB" id="5637at2"/>
<keyword evidence="2" id="KW-0732">Signal</keyword>
<feature type="region of interest" description="Disordered" evidence="1">
    <location>
        <begin position="32"/>
        <end position="81"/>
    </location>
</feature>
<feature type="compositionally biased region" description="Polar residues" evidence="1">
    <location>
        <begin position="54"/>
        <end position="65"/>
    </location>
</feature>
<gene>
    <name evidence="3" type="ORF">SAMN02745229_03982</name>
</gene>
<keyword evidence="4" id="KW-1185">Reference proteome</keyword>
<proteinExistence type="predicted"/>
<evidence type="ECO:0000256" key="2">
    <source>
        <dbReference type="SAM" id="SignalP"/>
    </source>
</evidence>
<dbReference type="SUPFAM" id="SSF82171">
    <property type="entry name" value="DPP6 N-terminal domain-like"/>
    <property type="match status" value="1"/>
</dbReference>
<dbReference type="RefSeq" id="WP_073390371.1">
    <property type="nucleotide sequence ID" value="NZ_FQXK01000056.1"/>
</dbReference>
<sequence length="682" mass="78983">MKRKIACIILSITLTLPMIGCSEMITLSHYDQENSDHNEKNEEIDRFDDEESKGTSASDESGIDNSSVEEETEEDTSVKAEEGFSNGDRVVIRPHTFTYDYADEIFIFEHDGSYVQKYDINDIYEHISDDEAMYTFSYMNYCDGVLFYGEYLWNDTEKKARLIAYDYESKEIEPVINWCEAEMAYLEIYEGIVYVFFCDYANEKISIRAFDKEDDSLSFNETQPKYNDLYEECSSYMMGSKWDDSLFAPLDKIIDDNGFFIGKKDEDYYVISEDGNIEKLDYSFDGESCLYYYDSESAIFQSDKDGQSQIDVYYFETGTTETIAEFVDKEGSNYNYYIDFLSLISYVDGNIYYYVYQEYELDVADYTIYKYDISTGTETELMTTTSIPGTLGTYKNFGTKFAPGLYGFTVSDGKAFYVDYKDGVTKFYTADIEDEGLSNITETDGIVNEYGFFKYGSIESLTYQEECPDCGAVFKQYHVEYFVLDEKYSDNSDKINDWLKEYAQDAINYFKDDGSDNGSCDEHKDGNTTYYDSYSEHVIDVGVLEEKYLYITVSTESDLRISSHDFEGRGQFLFDIETGEKLSLEDFYDGTEDEFKTLIADKAVQDFEKGYDAGTSPYGISTSEEVYDLAYENAQLDGNIIFYEDGILYFFYQYVFGEMYGEIRAEYFITYDELLGRPTLSK</sequence>
<dbReference type="GeneID" id="89510457"/>
<evidence type="ECO:0008006" key="5">
    <source>
        <dbReference type="Google" id="ProtNLM"/>
    </source>
</evidence>
<reference evidence="4" key="1">
    <citation type="submission" date="2016-11" db="EMBL/GenBank/DDBJ databases">
        <authorList>
            <person name="Varghese N."/>
            <person name="Submissions S."/>
        </authorList>
    </citation>
    <scope>NUCLEOTIDE SEQUENCE [LARGE SCALE GENOMIC DNA]</scope>
    <source>
        <strain evidence="4">DSM 3071</strain>
    </source>
</reference>
<feature type="chain" id="PRO_5038596557" description="DUF3298 domain-containing protein" evidence="2">
    <location>
        <begin position="21"/>
        <end position="682"/>
    </location>
</feature>